<dbReference type="InterPro" id="IPR012668">
    <property type="entry name" value="CHP02466"/>
</dbReference>
<dbReference type="Gene3D" id="2.60.120.620">
    <property type="entry name" value="q2cbj1_9rhob like domain"/>
    <property type="match status" value="1"/>
</dbReference>
<reference evidence="1" key="1">
    <citation type="submission" date="2018-05" db="EMBL/GenBank/DDBJ databases">
        <authorList>
            <person name="Lanie J.A."/>
            <person name="Ng W.-L."/>
            <person name="Kazmierczak K.M."/>
            <person name="Andrzejewski T.M."/>
            <person name="Davidsen T.M."/>
            <person name="Wayne K.J."/>
            <person name="Tettelin H."/>
            <person name="Glass J.I."/>
            <person name="Rusch D."/>
            <person name="Podicherti R."/>
            <person name="Tsui H.-C.T."/>
            <person name="Winkler M.E."/>
        </authorList>
    </citation>
    <scope>NUCLEOTIDE SEQUENCE</scope>
</reference>
<dbReference type="EMBL" id="UINC01019547">
    <property type="protein sequence ID" value="SVA82832.1"/>
    <property type="molecule type" value="Genomic_DNA"/>
</dbReference>
<sequence>MSYILHRPWSDILFETTLPPTVLEKIIEISDEVLADSKRISWGENLAGQIKEELLIEPKLLKKENLLDFFGNMVQEYVHQCNLQQAPSDQHQHIETVKNHIHVTMNSMWIVEQQPGEYNPIHTHTGCDVSAVMYLKAPNFLPSEKTERDDDGTIYFIGSSSPKTKLNTNSLKVKPTPGAFFIFPAHLQHTVYPYKTNDNFARRSVSFNASFEYKE</sequence>
<accession>A0A381Z1R3</accession>
<dbReference type="AlphaFoldDB" id="A0A381Z1R3"/>
<evidence type="ECO:0008006" key="2">
    <source>
        <dbReference type="Google" id="ProtNLM"/>
    </source>
</evidence>
<organism evidence="1">
    <name type="scientific">marine metagenome</name>
    <dbReference type="NCBI Taxonomy" id="408172"/>
    <lineage>
        <taxon>unclassified sequences</taxon>
        <taxon>metagenomes</taxon>
        <taxon>ecological metagenomes</taxon>
    </lineage>
</organism>
<gene>
    <name evidence="1" type="ORF">METZ01_LOCUS135686</name>
</gene>
<name>A0A381Z1R3_9ZZZZ</name>
<proteinExistence type="predicted"/>
<dbReference type="Pfam" id="PF13759">
    <property type="entry name" value="2OG-FeII_Oxy_5"/>
    <property type="match status" value="1"/>
</dbReference>
<protein>
    <recommendedName>
        <fullName evidence="2">Fe2OG dioxygenase domain-containing protein</fullName>
    </recommendedName>
</protein>
<evidence type="ECO:0000313" key="1">
    <source>
        <dbReference type="EMBL" id="SVA82832.1"/>
    </source>
</evidence>